<feature type="coiled-coil region" evidence="1">
    <location>
        <begin position="319"/>
        <end position="417"/>
    </location>
</feature>
<evidence type="ECO:0000313" key="3">
    <source>
        <dbReference type="EMBL" id="CAC5384243.1"/>
    </source>
</evidence>
<sequence>MVKLSLDYLAKVTIQIPVYLQNSRLPSSDKGKRALFENIDENLYEEGAHMVAFRTSVNKLVPWIKCLQLLYYEHYGKLSNYTVYWFDEPDNWSSKMSGNRKICIELSTKADTMNPLLYKITVFINTGLIQIQGTHKDTFVTKDFPVLLAIVNKVVDFNTSCTTDVPTDCSVSEINTDNLMTTKASKKIDNDDQTMVKHVDKVTEPKRADKHEDIISEKNFQDKENHQKENDASKSYESNKSMTLYSPDKYMENIQAHFTTALEKICTQQSKLFDAKLKAVEETYTKLLENNNKNFSQLLLTVTKSLKTQPETDKFNGLISSLEKENITLKSAVQELRNESLLSAECWKSKMETQKSQIEQQKQTYEKSFKDLQIAIDTLQIQIQGKDDEITNIKMSLDATTKTVEQKENEILSLKLTMSQDNTNEFQEIKAYTLDKTEEAIQTIDDIPDVLVLHSLTNDLTTKPKEECVNKMDKIIEDTHKRHPDLKIIISLPTPRADDESPKH</sequence>
<keyword evidence="4" id="KW-1185">Reference proteome</keyword>
<reference evidence="3 4" key="1">
    <citation type="submission" date="2020-06" db="EMBL/GenBank/DDBJ databases">
        <authorList>
            <person name="Li R."/>
            <person name="Bekaert M."/>
        </authorList>
    </citation>
    <scope>NUCLEOTIDE SEQUENCE [LARGE SCALE GENOMIC DNA]</scope>
    <source>
        <strain evidence="4">wild</strain>
    </source>
</reference>
<dbReference type="Proteomes" id="UP000507470">
    <property type="component" value="Unassembled WGS sequence"/>
</dbReference>
<dbReference type="OrthoDB" id="6186721at2759"/>
<dbReference type="EMBL" id="CACVKT020003497">
    <property type="protein sequence ID" value="CAC5384243.1"/>
    <property type="molecule type" value="Genomic_DNA"/>
</dbReference>
<evidence type="ECO:0000256" key="2">
    <source>
        <dbReference type="SAM" id="MobiDB-lite"/>
    </source>
</evidence>
<dbReference type="Gene3D" id="3.40.50.1110">
    <property type="entry name" value="SGNH hydrolase"/>
    <property type="match status" value="1"/>
</dbReference>
<name>A0A6J8BKF9_MYTCO</name>
<gene>
    <name evidence="3" type="ORF">MCOR_19907</name>
</gene>
<evidence type="ECO:0000313" key="4">
    <source>
        <dbReference type="Proteomes" id="UP000507470"/>
    </source>
</evidence>
<evidence type="ECO:0000256" key="1">
    <source>
        <dbReference type="SAM" id="Coils"/>
    </source>
</evidence>
<proteinExistence type="predicted"/>
<organism evidence="3 4">
    <name type="scientific">Mytilus coruscus</name>
    <name type="common">Sea mussel</name>
    <dbReference type="NCBI Taxonomy" id="42192"/>
    <lineage>
        <taxon>Eukaryota</taxon>
        <taxon>Metazoa</taxon>
        <taxon>Spiralia</taxon>
        <taxon>Lophotrochozoa</taxon>
        <taxon>Mollusca</taxon>
        <taxon>Bivalvia</taxon>
        <taxon>Autobranchia</taxon>
        <taxon>Pteriomorphia</taxon>
        <taxon>Mytilida</taxon>
        <taxon>Mytiloidea</taxon>
        <taxon>Mytilidae</taxon>
        <taxon>Mytilinae</taxon>
        <taxon>Mytilus</taxon>
    </lineage>
</organism>
<dbReference type="AlphaFoldDB" id="A0A6J8BKF9"/>
<feature type="region of interest" description="Disordered" evidence="2">
    <location>
        <begin position="202"/>
        <end position="239"/>
    </location>
</feature>
<dbReference type="InterPro" id="IPR036514">
    <property type="entry name" value="SGNH_hydro_sf"/>
</dbReference>
<keyword evidence="1" id="KW-0175">Coiled coil</keyword>
<accession>A0A6J8BKF9</accession>
<protein>
    <submittedName>
        <fullName evidence="3">Uncharacterized protein</fullName>
    </submittedName>
</protein>
<feature type="compositionally biased region" description="Basic and acidic residues" evidence="2">
    <location>
        <begin position="202"/>
        <end position="234"/>
    </location>
</feature>